<evidence type="ECO:0000256" key="3">
    <source>
        <dbReference type="SAM" id="MobiDB-lite"/>
    </source>
</evidence>
<gene>
    <name evidence="5" type="ORF">DM860_000629</name>
</gene>
<dbReference type="PROSITE" id="PS50102">
    <property type="entry name" value="RRM"/>
    <property type="match status" value="2"/>
</dbReference>
<dbReference type="InterPro" id="IPR012677">
    <property type="entry name" value="Nucleotide-bd_a/b_plait_sf"/>
</dbReference>
<feature type="compositionally biased region" description="Acidic residues" evidence="3">
    <location>
        <begin position="186"/>
        <end position="204"/>
    </location>
</feature>
<evidence type="ECO:0000313" key="6">
    <source>
        <dbReference type="Proteomes" id="UP000249390"/>
    </source>
</evidence>
<dbReference type="Gene3D" id="3.30.70.330">
    <property type="match status" value="2"/>
</dbReference>
<accession>A0A328CX06</accession>
<feature type="compositionally biased region" description="Basic and acidic residues" evidence="3">
    <location>
        <begin position="28"/>
        <end position="62"/>
    </location>
</feature>
<keyword evidence="1 2" id="KW-0694">RNA-binding</keyword>
<evidence type="ECO:0000256" key="2">
    <source>
        <dbReference type="PROSITE-ProRule" id="PRU00176"/>
    </source>
</evidence>
<evidence type="ECO:0000313" key="5">
    <source>
        <dbReference type="EMBL" id="RAL37935.1"/>
    </source>
</evidence>
<dbReference type="SMART" id="SM00360">
    <property type="entry name" value="RRM"/>
    <property type="match status" value="2"/>
</dbReference>
<protein>
    <recommendedName>
        <fullName evidence="4">RRM domain-containing protein</fullName>
    </recommendedName>
</protein>
<feature type="compositionally biased region" description="Basic and acidic residues" evidence="3">
    <location>
        <begin position="146"/>
        <end position="161"/>
    </location>
</feature>
<dbReference type="AlphaFoldDB" id="A0A328CX06"/>
<sequence length="474" mass="50335">MGRVTKKTNTKVNSAPAKAPPSKPMTRGKRDAQGKLEKPDVKKQKKDVVLEQAEEKKVEEKTQNNMDICSAEESPGSEEVKESANKIVPDQKESELANKEQQSNSSEEGSGSEDGSEDEDKDEEIPDADGEAKVAPSISANNEVANDEKSESISEEGRPQEDETVEKAAPQAPVTSEQAKNGPEESSSEEESSEEDVEASSDEDVAAKAAKSTTSAAENEMGTDDDSEDDDSGSEEDGSGSENEEPKSTDIKPPTPATPKAGAQGSKTIFIGNLSWLIGEDDIKTFFKDIGEVKEVRLSKLPNGKLKGFGHVDFTTSEAAVKALELAGKDLGGRSLKIDLALEKTASTPDSGKQNNAQKQGTSGGTTIFVRGFDKNDSEEEVRSALEKHFGSCGEIKDTRLPTEHGSLKGMAYIEFARSEAVNKALKLNDSKLGSNTLQVEEAKPRGDSGGGRSGGRGGRGGGRGRRGGRGGRR</sequence>
<name>A0A328CX06_9ASTE</name>
<feature type="compositionally biased region" description="Low complexity" evidence="3">
    <location>
        <begin position="207"/>
        <end position="217"/>
    </location>
</feature>
<dbReference type="GO" id="GO:0003723">
    <property type="term" value="F:RNA binding"/>
    <property type="evidence" value="ECO:0007669"/>
    <property type="project" value="UniProtKB-UniRule"/>
</dbReference>
<dbReference type="Pfam" id="PF00076">
    <property type="entry name" value="RRM_1"/>
    <property type="match status" value="2"/>
</dbReference>
<feature type="domain" description="RRM" evidence="4">
    <location>
        <begin position="267"/>
        <end position="343"/>
    </location>
</feature>
<feature type="compositionally biased region" description="Polar residues" evidence="3">
    <location>
        <begin position="346"/>
        <end position="361"/>
    </location>
</feature>
<dbReference type="EMBL" id="NQVE01000215">
    <property type="protein sequence ID" value="RAL37935.1"/>
    <property type="molecule type" value="Genomic_DNA"/>
</dbReference>
<comment type="caution">
    <text evidence="5">The sequence shown here is derived from an EMBL/GenBank/DDBJ whole genome shotgun (WGS) entry which is preliminary data.</text>
</comment>
<feature type="region of interest" description="Disordered" evidence="3">
    <location>
        <begin position="1"/>
        <end position="266"/>
    </location>
</feature>
<feature type="compositionally biased region" description="Acidic residues" evidence="3">
    <location>
        <begin position="110"/>
        <end position="129"/>
    </location>
</feature>
<dbReference type="InterPro" id="IPR035979">
    <property type="entry name" value="RBD_domain_sf"/>
</dbReference>
<dbReference type="InterPro" id="IPR000504">
    <property type="entry name" value="RRM_dom"/>
</dbReference>
<feature type="compositionally biased region" description="Basic and acidic residues" evidence="3">
    <location>
        <begin position="78"/>
        <end position="98"/>
    </location>
</feature>
<feature type="compositionally biased region" description="Low complexity" evidence="3">
    <location>
        <begin position="99"/>
        <end position="109"/>
    </location>
</feature>
<feature type="compositionally biased region" description="Basic residues" evidence="3">
    <location>
        <begin position="463"/>
        <end position="474"/>
    </location>
</feature>
<feature type="region of interest" description="Disordered" evidence="3">
    <location>
        <begin position="429"/>
        <end position="474"/>
    </location>
</feature>
<reference evidence="5 6" key="1">
    <citation type="submission" date="2018-06" db="EMBL/GenBank/DDBJ databases">
        <title>The Genome of Cuscuta australis (Dodder) Provides Insight into the Evolution of Plant Parasitism.</title>
        <authorList>
            <person name="Liu H."/>
        </authorList>
    </citation>
    <scope>NUCLEOTIDE SEQUENCE [LARGE SCALE GENOMIC DNA]</scope>
    <source>
        <strain evidence="6">cv. Yunnan</strain>
        <tissue evidence="5">Vines</tissue>
    </source>
</reference>
<evidence type="ECO:0000256" key="1">
    <source>
        <dbReference type="ARBA" id="ARBA00022884"/>
    </source>
</evidence>
<feature type="compositionally biased region" description="Gly residues" evidence="3">
    <location>
        <begin position="448"/>
        <end position="462"/>
    </location>
</feature>
<proteinExistence type="predicted"/>
<dbReference type="SUPFAM" id="SSF54928">
    <property type="entry name" value="RNA-binding domain, RBD"/>
    <property type="match status" value="2"/>
</dbReference>
<evidence type="ECO:0000259" key="4">
    <source>
        <dbReference type="PROSITE" id="PS50102"/>
    </source>
</evidence>
<dbReference type="PANTHER" id="PTHR23236">
    <property type="entry name" value="EUKARYOTIC TRANSLATION INITIATION FACTOR 4B/4H"/>
    <property type="match status" value="1"/>
</dbReference>
<organism evidence="5 6">
    <name type="scientific">Cuscuta australis</name>
    <dbReference type="NCBI Taxonomy" id="267555"/>
    <lineage>
        <taxon>Eukaryota</taxon>
        <taxon>Viridiplantae</taxon>
        <taxon>Streptophyta</taxon>
        <taxon>Embryophyta</taxon>
        <taxon>Tracheophyta</taxon>
        <taxon>Spermatophyta</taxon>
        <taxon>Magnoliopsida</taxon>
        <taxon>eudicotyledons</taxon>
        <taxon>Gunneridae</taxon>
        <taxon>Pentapetalae</taxon>
        <taxon>asterids</taxon>
        <taxon>lamiids</taxon>
        <taxon>Solanales</taxon>
        <taxon>Convolvulaceae</taxon>
        <taxon>Cuscuteae</taxon>
        <taxon>Cuscuta</taxon>
        <taxon>Cuscuta subgen. Grammica</taxon>
        <taxon>Cuscuta sect. Cleistogrammica</taxon>
    </lineage>
</organism>
<dbReference type="PANTHER" id="PTHR23236:SF11">
    <property type="entry name" value="EUKARYOTIC TRANSLATION INITIATION FACTOR 4H"/>
    <property type="match status" value="1"/>
</dbReference>
<keyword evidence="6" id="KW-1185">Reference proteome</keyword>
<feature type="domain" description="RRM" evidence="4">
    <location>
        <begin position="366"/>
        <end position="445"/>
    </location>
</feature>
<feature type="compositionally biased region" description="Acidic residues" evidence="3">
    <location>
        <begin position="221"/>
        <end position="243"/>
    </location>
</feature>
<feature type="region of interest" description="Disordered" evidence="3">
    <location>
        <begin position="346"/>
        <end position="373"/>
    </location>
</feature>
<dbReference type="Proteomes" id="UP000249390">
    <property type="component" value="Unassembled WGS sequence"/>
</dbReference>